<protein>
    <submittedName>
        <fullName evidence="1">Uncharacterized protein</fullName>
    </submittedName>
</protein>
<geneLocation type="plasmid" evidence="1">
    <name>unnamed</name>
</geneLocation>
<proteinExistence type="predicted"/>
<dbReference type="AlphaFoldDB" id="W5SKB4"/>
<sequence>MGKMGCKLHGIRILKNAFTDIYPKPITDCN</sequence>
<reference evidence="1" key="1">
    <citation type="submission" date="2013-02" db="EMBL/GenBank/DDBJ databases">
        <title>Comparative genomics of Borrelia species.</title>
        <authorList>
            <person name="Schwan T.G."/>
            <person name="Raffel S.J."/>
            <person name="Porcella S.F."/>
        </authorList>
    </citation>
    <scope>NUCLEOTIDE SEQUENCE</scope>
    <source>
        <strain evidence="1">DOU</strain>
        <plasmid evidence="1">unnamed</plasmid>
    </source>
</reference>
<accession>W5SKB4</accession>
<organism evidence="1">
    <name type="scientific">Borrelia crocidurae DOU</name>
    <dbReference type="NCBI Taxonomy" id="1293575"/>
    <lineage>
        <taxon>Bacteria</taxon>
        <taxon>Pseudomonadati</taxon>
        <taxon>Spirochaetota</taxon>
        <taxon>Spirochaetia</taxon>
        <taxon>Spirochaetales</taxon>
        <taxon>Borreliaceae</taxon>
        <taxon>Borrelia</taxon>
    </lineage>
</organism>
<evidence type="ECO:0000313" key="1">
    <source>
        <dbReference type="EMBL" id="AHH07098.1"/>
    </source>
</evidence>
<keyword evidence="1" id="KW-0614">Plasmid</keyword>
<name>W5SKB4_9SPIR</name>
<dbReference type="EMBL" id="CP004300">
    <property type="protein sequence ID" value="AHH07098.1"/>
    <property type="molecule type" value="Genomic_DNA"/>
</dbReference>
<dbReference type="HOGENOM" id="CLU_3402378_0_0_12"/>
<gene>
    <name evidence="1" type="ORF">BCD_1032</name>
</gene>